<gene>
    <name evidence="11" type="ORF">EDC90_10712</name>
</gene>
<keyword evidence="4" id="KW-0479">Metal-binding</keyword>
<keyword evidence="12" id="KW-1185">Reference proteome</keyword>
<evidence type="ECO:0000256" key="7">
    <source>
        <dbReference type="ARBA" id="ARBA00023118"/>
    </source>
</evidence>
<evidence type="ECO:0000256" key="2">
    <source>
        <dbReference type="ARBA" id="ARBA00022679"/>
    </source>
</evidence>
<dbReference type="InterPro" id="IPR043502">
    <property type="entry name" value="DNA/RNA_pol_sf"/>
</dbReference>
<dbReference type="Pfam" id="PF00078">
    <property type="entry name" value="RVT_1"/>
    <property type="match status" value="1"/>
</dbReference>
<accession>A0A4R3NEC8</accession>
<evidence type="ECO:0000256" key="5">
    <source>
        <dbReference type="ARBA" id="ARBA00022842"/>
    </source>
</evidence>
<dbReference type="InterPro" id="IPR051083">
    <property type="entry name" value="GrpII_Intron_Splice-Mob/Def"/>
</dbReference>
<reference evidence="11 12" key="1">
    <citation type="submission" date="2019-03" db="EMBL/GenBank/DDBJ databases">
        <title>Freshwater and sediment microbial communities from various areas in North America, analyzing microbe dynamics in response to fracking.</title>
        <authorList>
            <person name="Lamendella R."/>
        </authorList>
    </citation>
    <scope>NUCLEOTIDE SEQUENCE [LARGE SCALE GENOMIC DNA]</scope>
    <source>
        <strain evidence="11 12">175.2</strain>
    </source>
</reference>
<dbReference type="PANTHER" id="PTHR34047:SF7">
    <property type="entry name" value="RNA-DIRECTED DNA POLYMERASE"/>
    <property type="match status" value="1"/>
</dbReference>
<keyword evidence="5" id="KW-0460">Magnesium</keyword>
<dbReference type="RefSeq" id="WP_132314315.1">
    <property type="nucleotide sequence ID" value="NZ_SMAR01000071.1"/>
</dbReference>
<evidence type="ECO:0000259" key="10">
    <source>
        <dbReference type="PROSITE" id="PS50878"/>
    </source>
</evidence>
<name>A0A4R3NEC8_9HYPH</name>
<keyword evidence="7" id="KW-0051">Antiviral defense</keyword>
<protein>
    <recommendedName>
        <fullName evidence="1">RNA-directed DNA polymerase</fullName>
        <ecNumber evidence="1">2.7.7.49</ecNumber>
    </recommendedName>
</protein>
<dbReference type="SUPFAM" id="SSF56672">
    <property type="entry name" value="DNA/RNA polymerases"/>
    <property type="match status" value="1"/>
</dbReference>
<evidence type="ECO:0000256" key="4">
    <source>
        <dbReference type="ARBA" id="ARBA00022723"/>
    </source>
</evidence>
<dbReference type="GO" id="GO:0051607">
    <property type="term" value="P:defense response to virus"/>
    <property type="evidence" value="ECO:0007669"/>
    <property type="project" value="UniProtKB-KW"/>
</dbReference>
<feature type="domain" description="Reverse transcriptase" evidence="10">
    <location>
        <begin position="43"/>
        <end position="259"/>
    </location>
</feature>
<comment type="catalytic activity">
    <reaction evidence="9">
        <text>DNA(n) + a 2'-deoxyribonucleoside 5'-triphosphate = DNA(n+1) + diphosphate</text>
        <dbReference type="Rhea" id="RHEA:22508"/>
        <dbReference type="Rhea" id="RHEA-COMP:17339"/>
        <dbReference type="Rhea" id="RHEA-COMP:17340"/>
        <dbReference type="ChEBI" id="CHEBI:33019"/>
        <dbReference type="ChEBI" id="CHEBI:61560"/>
        <dbReference type="ChEBI" id="CHEBI:173112"/>
        <dbReference type="EC" id="2.7.7.49"/>
    </reaction>
</comment>
<dbReference type="InterPro" id="IPR000123">
    <property type="entry name" value="Reverse_transcriptase_msDNA"/>
</dbReference>
<dbReference type="InterPro" id="IPR000477">
    <property type="entry name" value="RT_dom"/>
</dbReference>
<proteinExistence type="inferred from homology"/>
<dbReference type="PANTHER" id="PTHR34047">
    <property type="entry name" value="NUCLEAR INTRON MATURASE 1, MITOCHONDRIAL-RELATED"/>
    <property type="match status" value="1"/>
</dbReference>
<dbReference type="Gene3D" id="2.40.10.120">
    <property type="match status" value="1"/>
</dbReference>
<comment type="caution">
    <text evidence="11">The sequence shown here is derived from an EMBL/GenBank/DDBJ whole genome shotgun (WGS) entry which is preliminary data.</text>
</comment>
<evidence type="ECO:0000256" key="3">
    <source>
        <dbReference type="ARBA" id="ARBA00022695"/>
    </source>
</evidence>
<evidence type="ECO:0000313" key="12">
    <source>
        <dbReference type="Proteomes" id="UP000295097"/>
    </source>
</evidence>
<dbReference type="Pfam" id="PF13365">
    <property type="entry name" value="Trypsin_2"/>
    <property type="match status" value="1"/>
</dbReference>
<evidence type="ECO:0000256" key="8">
    <source>
        <dbReference type="ARBA" id="ARBA00034120"/>
    </source>
</evidence>
<dbReference type="GO" id="GO:0046872">
    <property type="term" value="F:metal ion binding"/>
    <property type="evidence" value="ECO:0007669"/>
    <property type="project" value="UniProtKB-KW"/>
</dbReference>
<keyword evidence="6" id="KW-0695">RNA-directed DNA polymerase</keyword>
<dbReference type="GO" id="GO:0003964">
    <property type="term" value="F:RNA-directed DNA polymerase activity"/>
    <property type="evidence" value="ECO:0007669"/>
    <property type="project" value="UniProtKB-KW"/>
</dbReference>
<organism evidence="11 12">
    <name type="scientific">Martelella mediterranea</name>
    <dbReference type="NCBI Taxonomy" id="293089"/>
    <lineage>
        <taxon>Bacteria</taxon>
        <taxon>Pseudomonadati</taxon>
        <taxon>Pseudomonadota</taxon>
        <taxon>Alphaproteobacteria</taxon>
        <taxon>Hyphomicrobiales</taxon>
        <taxon>Aurantimonadaceae</taxon>
        <taxon>Martelella</taxon>
    </lineage>
</organism>
<evidence type="ECO:0000256" key="6">
    <source>
        <dbReference type="ARBA" id="ARBA00022918"/>
    </source>
</evidence>
<dbReference type="EMBL" id="SMAR01000071">
    <property type="protein sequence ID" value="TCT27922.1"/>
    <property type="molecule type" value="Genomic_DNA"/>
</dbReference>
<dbReference type="PROSITE" id="PS50878">
    <property type="entry name" value="RT_POL"/>
    <property type="match status" value="1"/>
</dbReference>
<keyword evidence="2" id="KW-0808">Transferase</keyword>
<dbReference type="PRINTS" id="PR00866">
    <property type="entry name" value="RNADNAPOLMS"/>
</dbReference>
<dbReference type="InterPro" id="IPR009003">
    <property type="entry name" value="Peptidase_S1_PA"/>
</dbReference>
<dbReference type="GO" id="GO:0003723">
    <property type="term" value="F:RNA binding"/>
    <property type="evidence" value="ECO:0007669"/>
    <property type="project" value="InterPro"/>
</dbReference>
<comment type="similarity">
    <text evidence="8">Belongs to the bacterial reverse transcriptase family.</text>
</comment>
<sequence length="455" mass="52161">MPNFFGDFHTPRVKLPEEFSSKEAFHQYLGLSTAELKKIWWYRERMYKQFPLAKKNGKNRLISAPDKRLKFLQGRLLLLLNQIYRARNPVHGFVFDRSVKTNAEAHLRKRYVLNIDLKDYFLSITEKRIVGLLESLGIDTEVACIAARLCCLNSRLPQGAPTSPILSNMICFRLDKRLQKFSKENRFIYTRYADDITLSSQQPMTSMFKSGTIVSGSISPDDLNATFVDIISGNGFQINPQKVHYADRNSRRIVTGIKINELLNLDRRYVRNIRAALYSVNTLGQIEAQRKFEDVHGGDCDLSRHLRGKITWLGYVRGRSDPVFRSIARRFNGCYPDMKIETVPTAKEVRNRAVWVIEHFEGDWAQGTAFFLKGVGLVTAAHCVKGAEKIKIYHPEKRSNEFDVHVVKINEDLDLAVLHHSIPTTEFYEFDQTTKDVAVGDELIALGYPGNPPEK</sequence>
<dbReference type="AlphaFoldDB" id="A0A4R3NEC8"/>
<dbReference type="SUPFAM" id="SSF50494">
    <property type="entry name" value="Trypsin-like serine proteases"/>
    <property type="match status" value="1"/>
</dbReference>
<dbReference type="OrthoDB" id="7055795at2"/>
<keyword evidence="3" id="KW-0548">Nucleotidyltransferase</keyword>
<evidence type="ECO:0000256" key="9">
    <source>
        <dbReference type="ARBA" id="ARBA00048173"/>
    </source>
</evidence>
<dbReference type="CDD" id="cd03487">
    <property type="entry name" value="RT_Bac_retron_II"/>
    <property type="match status" value="1"/>
</dbReference>
<evidence type="ECO:0000256" key="1">
    <source>
        <dbReference type="ARBA" id="ARBA00012493"/>
    </source>
</evidence>
<dbReference type="Proteomes" id="UP000295097">
    <property type="component" value="Unassembled WGS sequence"/>
</dbReference>
<dbReference type="EC" id="2.7.7.49" evidence="1"/>
<evidence type="ECO:0000313" key="11">
    <source>
        <dbReference type="EMBL" id="TCT27922.1"/>
    </source>
</evidence>